<dbReference type="GO" id="GO:0006508">
    <property type="term" value="P:proteolysis"/>
    <property type="evidence" value="ECO:0007669"/>
    <property type="project" value="UniProtKB-KW"/>
</dbReference>
<keyword evidence="9" id="KW-0472">Membrane</keyword>
<organism evidence="11 12">
    <name type="scientific">Penicillium bovifimosum</name>
    <dbReference type="NCBI Taxonomy" id="126998"/>
    <lineage>
        <taxon>Eukaryota</taxon>
        <taxon>Fungi</taxon>
        <taxon>Dikarya</taxon>
        <taxon>Ascomycota</taxon>
        <taxon>Pezizomycotina</taxon>
        <taxon>Eurotiomycetes</taxon>
        <taxon>Eurotiomycetidae</taxon>
        <taxon>Eurotiales</taxon>
        <taxon>Aspergillaceae</taxon>
        <taxon>Penicillium</taxon>
    </lineage>
</organism>
<feature type="region of interest" description="Disordered" evidence="8">
    <location>
        <begin position="649"/>
        <end position="677"/>
    </location>
</feature>
<dbReference type="GO" id="GO:0004843">
    <property type="term" value="F:cysteine-type deubiquitinase activity"/>
    <property type="evidence" value="ECO:0007669"/>
    <property type="project" value="UniProtKB-EC"/>
</dbReference>
<keyword evidence="7" id="KW-0788">Thiol protease</keyword>
<feature type="compositionally biased region" description="Polar residues" evidence="8">
    <location>
        <begin position="497"/>
        <end position="510"/>
    </location>
</feature>
<gene>
    <name evidence="11" type="ORF">N7515_009708</name>
</gene>
<evidence type="ECO:0000256" key="9">
    <source>
        <dbReference type="SAM" id="Phobius"/>
    </source>
</evidence>
<keyword evidence="9" id="KW-1133">Transmembrane helix</keyword>
<dbReference type="PROSITE" id="PS50235">
    <property type="entry name" value="USP_3"/>
    <property type="match status" value="1"/>
</dbReference>
<reference evidence="11" key="2">
    <citation type="journal article" date="2023" name="IMA Fungus">
        <title>Comparative genomic study of the Penicillium genus elucidates a diverse pangenome and 15 lateral gene transfer events.</title>
        <authorList>
            <person name="Petersen C."/>
            <person name="Sorensen T."/>
            <person name="Nielsen M.R."/>
            <person name="Sondergaard T.E."/>
            <person name="Sorensen J.L."/>
            <person name="Fitzpatrick D.A."/>
            <person name="Frisvad J.C."/>
            <person name="Nielsen K.L."/>
        </authorList>
    </citation>
    <scope>NUCLEOTIDE SEQUENCE</scope>
    <source>
        <strain evidence="11">IBT 22155</strain>
    </source>
</reference>
<evidence type="ECO:0000256" key="8">
    <source>
        <dbReference type="SAM" id="MobiDB-lite"/>
    </source>
</evidence>
<dbReference type="AlphaFoldDB" id="A0A9W9KUW2"/>
<evidence type="ECO:0000313" key="11">
    <source>
        <dbReference type="EMBL" id="KAJ5120320.1"/>
    </source>
</evidence>
<accession>A0A9W9KUW2</accession>
<keyword evidence="6" id="KW-0378">Hydrolase</keyword>
<dbReference type="GO" id="GO:0005634">
    <property type="term" value="C:nucleus"/>
    <property type="evidence" value="ECO:0007669"/>
    <property type="project" value="TreeGrafter"/>
</dbReference>
<proteinExistence type="inferred from homology"/>
<comment type="caution">
    <text evidence="11">The sequence shown here is derived from an EMBL/GenBank/DDBJ whole genome shotgun (WGS) entry which is preliminary data.</text>
</comment>
<evidence type="ECO:0000256" key="1">
    <source>
        <dbReference type="ARBA" id="ARBA00000707"/>
    </source>
</evidence>
<evidence type="ECO:0000256" key="5">
    <source>
        <dbReference type="ARBA" id="ARBA00022786"/>
    </source>
</evidence>
<evidence type="ECO:0000256" key="6">
    <source>
        <dbReference type="ARBA" id="ARBA00022801"/>
    </source>
</evidence>
<evidence type="ECO:0000256" key="7">
    <source>
        <dbReference type="ARBA" id="ARBA00022807"/>
    </source>
</evidence>
<dbReference type="Pfam" id="PF00443">
    <property type="entry name" value="UCH"/>
    <property type="match status" value="1"/>
</dbReference>
<dbReference type="GeneID" id="81409622"/>
<evidence type="ECO:0000259" key="10">
    <source>
        <dbReference type="PROSITE" id="PS50235"/>
    </source>
</evidence>
<evidence type="ECO:0000256" key="4">
    <source>
        <dbReference type="ARBA" id="ARBA00022670"/>
    </source>
</evidence>
<dbReference type="InterPro" id="IPR038765">
    <property type="entry name" value="Papain-like_cys_pep_sf"/>
</dbReference>
<name>A0A9W9KUW2_9EURO</name>
<dbReference type="InterPro" id="IPR001394">
    <property type="entry name" value="Peptidase_C19_UCH"/>
</dbReference>
<feature type="compositionally biased region" description="Polar residues" evidence="8">
    <location>
        <begin position="649"/>
        <end position="666"/>
    </location>
</feature>
<dbReference type="InterPro" id="IPR018200">
    <property type="entry name" value="USP_CS"/>
</dbReference>
<evidence type="ECO:0000256" key="3">
    <source>
        <dbReference type="ARBA" id="ARBA00012759"/>
    </source>
</evidence>
<dbReference type="GO" id="GO:0005829">
    <property type="term" value="C:cytosol"/>
    <property type="evidence" value="ECO:0007669"/>
    <property type="project" value="TreeGrafter"/>
</dbReference>
<dbReference type="OrthoDB" id="2020758at2759"/>
<feature type="region of interest" description="Disordered" evidence="8">
    <location>
        <begin position="1"/>
        <end position="20"/>
    </location>
</feature>
<dbReference type="PANTHER" id="PTHR24006">
    <property type="entry name" value="UBIQUITIN CARBOXYL-TERMINAL HYDROLASE"/>
    <property type="match status" value="1"/>
</dbReference>
<dbReference type="PROSITE" id="PS00973">
    <property type="entry name" value="USP_2"/>
    <property type="match status" value="1"/>
</dbReference>
<evidence type="ECO:0000256" key="2">
    <source>
        <dbReference type="ARBA" id="ARBA00009085"/>
    </source>
</evidence>
<dbReference type="CDD" id="cd02662">
    <property type="entry name" value="Peptidase_C19F"/>
    <property type="match status" value="1"/>
</dbReference>
<protein>
    <recommendedName>
        <fullName evidence="3">ubiquitinyl hydrolase 1</fullName>
        <ecNumber evidence="3">3.4.19.12</ecNumber>
    </recommendedName>
</protein>
<reference evidence="11" key="1">
    <citation type="submission" date="2022-11" db="EMBL/GenBank/DDBJ databases">
        <authorList>
            <person name="Petersen C."/>
        </authorList>
    </citation>
    <scope>NUCLEOTIDE SEQUENCE</scope>
    <source>
        <strain evidence="11">IBT 22155</strain>
    </source>
</reference>
<dbReference type="GO" id="GO:0016579">
    <property type="term" value="P:protein deubiquitination"/>
    <property type="evidence" value="ECO:0007669"/>
    <property type="project" value="InterPro"/>
</dbReference>
<dbReference type="RefSeq" id="XP_056516824.1">
    <property type="nucleotide sequence ID" value="XM_056670451.1"/>
</dbReference>
<comment type="catalytic activity">
    <reaction evidence="1">
        <text>Thiol-dependent hydrolysis of ester, thioester, amide, peptide and isopeptide bonds formed by the C-terminal Gly of ubiquitin (a 76-residue protein attached to proteins as an intracellular targeting signal).</text>
        <dbReference type="EC" id="3.4.19.12"/>
    </reaction>
</comment>
<dbReference type="PANTHER" id="PTHR24006:SF888">
    <property type="entry name" value="UBIQUITIN CARBOXYL-TERMINAL HYDROLASE 30"/>
    <property type="match status" value="1"/>
</dbReference>
<dbReference type="SUPFAM" id="SSF54001">
    <property type="entry name" value="Cysteine proteinases"/>
    <property type="match status" value="1"/>
</dbReference>
<dbReference type="EMBL" id="JAPQKL010000008">
    <property type="protein sequence ID" value="KAJ5120320.1"/>
    <property type="molecule type" value="Genomic_DNA"/>
</dbReference>
<feature type="transmembrane region" description="Helical" evidence="9">
    <location>
        <begin position="39"/>
        <end position="66"/>
    </location>
</feature>
<dbReference type="Gene3D" id="3.90.70.10">
    <property type="entry name" value="Cysteine proteinases"/>
    <property type="match status" value="1"/>
</dbReference>
<evidence type="ECO:0000313" key="12">
    <source>
        <dbReference type="Proteomes" id="UP001149079"/>
    </source>
</evidence>
<dbReference type="Proteomes" id="UP001149079">
    <property type="component" value="Unassembled WGS sequence"/>
</dbReference>
<dbReference type="EC" id="3.4.19.12" evidence="3"/>
<keyword evidence="5" id="KW-0833">Ubl conjugation pathway</keyword>
<keyword evidence="9" id="KW-0812">Transmembrane</keyword>
<keyword evidence="4" id="KW-0645">Protease</keyword>
<keyword evidence="12" id="KW-1185">Reference proteome</keyword>
<comment type="similarity">
    <text evidence="2">Belongs to the peptidase C19 family.</text>
</comment>
<feature type="domain" description="USP" evidence="10">
    <location>
        <begin position="145"/>
        <end position="598"/>
    </location>
</feature>
<dbReference type="InterPro" id="IPR050164">
    <property type="entry name" value="Peptidase_C19"/>
</dbReference>
<dbReference type="InterPro" id="IPR028889">
    <property type="entry name" value="USP"/>
</dbReference>
<sequence length="698" mass="77207">MNLRPARPEIFPSPDQLSSRNSRYDTALTPILNNHMLGYLLIAVVSIPIVLGYLGFVPVSLLHMLWDILVHLIPSRIVIALDPGISKSDRESLISAHLPPHEKSDAMKRILRLDTDKPFLSFSRPRSVSIFGNTVLGDTRDTTPPGLGNWNNSCFQNSIMQGLASLKSLTEFLSFNIDNFSGKAPISTHRALLDLLDSLNSANKSGTKLWVAGPLKSMSSWQQQDAQEYFSRLIDQIDFEAEKGARGQTSNLGLKIAGPEENVFRVKDNDSDERMSGELESLPSTDKLYLDRVSTCNPLEGLLAQRVGCMNCGWTEGLSLIPFNCLTVPLGRNSVYDIRECLDQYMALEPIDGVECTKCTLLHQQEQLSTLIRGFEETEGQPASNAQAMSAVKESACSRLAAVEAALKSNDFSDTTLKEKCRIPSKNWISTTKSRQAVIARAPRCLAIHVNRSVFDEMTGALEKNLAAVAFPQTLNLNDWCLGIKASRESGDDSEQWETNPSRSMLPQGQSIEVPSRQYELRAIITHYGRHENGHYICYRKYPTSEFSAPAPDEILQAEGYKDEPERWWRLSDDDVQMVSEDHVLSQGGAFMLFYEAIDDPIAPRSSRVTTPENELPEAYCLASDYPIDADSFCDSSISNAISTSSTVTDFGSSTSRATSVSTQSEDYIPDTPPLKASNVDANVPAVDRLDSRPTVIA</sequence>
<feature type="region of interest" description="Disordered" evidence="8">
    <location>
        <begin position="491"/>
        <end position="510"/>
    </location>
</feature>